<dbReference type="Pfam" id="PF02897">
    <property type="entry name" value="Peptidase_S9_N"/>
    <property type="match status" value="1"/>
</dbReference>
<evidence type="ECO:0000256" key="1">
    <source>
        <dbReference type="ARBA" id="ARBA00005228"/>
    </source>
</evidence>
<feature type="domain" description="Peptidase S9 prolyl oligopeptidase catalytic" evidence="9">
    <location>
        <begin position="698"/>
        <end position="875"/>
    </location>
</feature>
<evidence type="ECO:0000259" key="10">
    <source>
        <dbReference type="Pfam" id="PF02897"/>
    </source>
</evidence>
<dbReference type="PANTHER" id="PTHR11757">
    <property type="entry name" value="PROTEASE FAMILY S9A OLIGOPEPTIDASE"/>
    <property type="match status" value="1"/>
</dbReference>
<evidence type="ECO:0000256" key="7">
    <source>
        <dbReference type="ARBA" id="ARBA00045448"/>
    </source>
</evidence>
<dbReference type="InterPro" id="IPR001375">
    <property type="entry name" value="Peptidase_S9_cat"/>
</dbReference>
<keyword evidence="2" id="KW-0645">Protease</keyword>
<evidence type="ECO:0000256" key="2">
    <source>
        <dbReference type="ARBA" id="ARBA00022670"/>
    </source>
</evidence>
<dbReference type="SUPFAM" id="SSF50993">
    <property type="entry name" value="Peptidase/esterase 'gauge' domain"/>
    <property type="match status" value="1"/>
</dbReference>
<accession>A0A507DGL8</accession>
<dbReference type="GO" id="GO:0006508">
    <property type="term" value="P:proteolysis"/>
    <property type="evidence" value="ECO:0007669"/>
    <property type="project" value="UniProtKB-KW"/>
</dbReference>
<feature type="compositionally biased region" description="Polar residues" evidence="8">
    <location>
        <begin position="85"/>
        <end position="100"/>
    </location>
</feature>
<comment type="similarity">
    <text evidence="1">Belongs to the peptidase S9A family.</text>
</comment>
<dbReference type="EMBL" id="QEAN01000062">
    <property type="protein sequence ID" value="TPX50822.1"/>
    <property type="molecule type" value="Genomic_DNA"/>
</dbReference>
<dbReference type="Pfam" id="PF00326">
    <property type="entry name" value="Peptidase_S9"/>
    <property type="match status" value="1"/>
</dbReference>
<gene>
    <name evidence="11" type="ORF">SeMB42_g02133</name>
</gene>
<organism evidence="11 12">
    <name type="scientific">Synchytrium endobioticum</name>
    <dbReference type="NCBI Taxonomy" id="286115"/>
    <lineage>
        <taxon>Eukaryota</taxon>
        <taxon>Fungi</taxon>
        <taxon>Fungi incertae sedis</taxon>
        <taxon>Chytridiomycota</taxon>
        <taxon>Chytridiomycota incertae sedis</taxon>
        <taxon>Chytridiomycetes</taxon>
        <taxon>Synchytriales</taxon>
        <taxon>Synchytriaceae</taxon>
        <taxon>Synchytrium</taxon>
    </lineage>
</organism>
<evidence type="ECO:0000256" key="5">
    <source>
        <dbReference type="ARBA" id="ARBA00039290"/>
    </source>
</evidence>
<evidence type="ECO:0000313" key="11">
    <source>
        <dbReference type="EMBL" id="TPX50822.1"/>
    </source>
</evidence>
<evidence type="ECO:0000256" key="4">
    <source>
        <dbReference type="ARBA" id="ARBA00022825"/>
    </source>
</evidence>
<dbReference type="InterPro" id="IPR002470">
    <property type="entry name" value="Peptidase_S9A"/>
</dbReference>
<feature type="region of interest" description="Disordered" evidence="8">
    <location>
        <begin position="44"/>
        <end position="131"/>
    </location>
</feature>
<dbReference type="InterPro" id="IPR051543">
    <property type="entry name" value="Serine_Peptidase_S9A"/>
</dbReference>
<comment type="caution">
    <text evidence="11">The sequence shown here is derived from an EMBL/GenBank/DDBJ whole genome shotgun (WGS) entry which is preliminary data.</text>
</comment>
<dbReference type="AlphaFoldDB" id="A0A507DGL8"/>
<evidence type="ECO:0000259" key="9">
    <source>
        <dbReference type="Pfam" id="PF00326"/>
    </source>
</evidence>
<dbReference type="SUPFAM" id="SSF53474">
    <property type="entry name" value="alpha/beta-Hydrolases"/>
    <property type="match status" value="1"/>
</dbReference>
<dbReference type="Gene3D" id="3.40.50.1820">
    <property type="entry name" value="alpha/beta hydrolase"/>
    <property type="match status" value="1"/>
</dbReference>
<sequence>MATLMNDVQKWTWFARVAGVPLWTHIHASMSVSRSASTTNLHASARSSAAAASSTPTSPPLSHGQAVLVPTEDHLPPSIPRPLFTTASASAENTPSSPARTSRGRPAEASQHGARGASPTPPTTSTVHPSLDDLPALDEYITSEPSNLLQILPDLINVLERFCLDNPDTCQDVWSRLKVTLEWIERRKATIAMSLPAKPDRPTSPACAPFPQEWNNVHNQVIHDDYAYLNQKDNSQVLDYIDRENAYSSKMLANTKPLQKLLYKEFVSRIDEAEGSASVIMSDGYEYYTKKIPGEEYRVHSRRNPETGVEEVYLNENELANSPAFADASFFHLGFAKHSHDMKLVAYGVDLSGNERNSVSFINLETKETLMDRLEGVYEDLEFSNDSSCVYYTLLDEHERAYQLKRHLIGSDVATDQVLYHEEDEMFFLTMTKSCNGEYIILNSSAQVTSESRYISANAKDLPVVLIPRKENIQYTVENHDSWWYILTNDDAKNKWMFRVPALDKMDPKPCSWEEWYEHRETVIEHRDFVLIEDYQLRRNHLVVFERSNCLQNIRIIDLTAPGFSAYHYVGFGEMVYSLWPGSVNEEVADLSKTALYDTNILRFTYTSFVQPKQVVDYNMDTKSMTVVHEERVNGDVPYDPSVYASRRLFATGSDGTTVPISLVYRRDLLGSNMNPPVPNPCLLHSYGAYGACTNPIFSTSRLSLLDRGFVYAIAHVRGGAEMGNAWYEEGKLWKKPNTFNDFVSTAEYLCKEGYTSPSKLAIYGRSAGGLLIGASVNMRPELFRSALTEVPFVDVINTMFDTSIPWVSFEYEEWGNPTNYDIYECMKSYCPYTNVNGERLARNEYPHMLIVGGLNDPRVAFFEPLKWVAKMRGERRKWRKILEKQGSRLPGSPLRNHSSMRVEEDSLGEFRAGTTPGVSIVSGVGRTPSWAGSVMDSPVVANSNFNVNGLDGSRMTEERMILLRINDAGHGGTSGTYSYLEDLALEYAFLIYTLGAPMRPIFPGFKMSEGPSLLQGTYSGPAATLYGLHEHASAMRPQVVDGVADSDGKEYEAIDRDTRSSDEESLSNDRRLSSCNYNSNKKRKGGGNVGDVEETEYRSRGNRGDRGQSRLYQWLANWF</sequence>
<evidence type="ECO:0000256" key="3">
    <source>
        <dbReference type="ARBA" id="ARBA00022801"/>
    </source>
</evidence>
<dbReference type="VEuPathDB" id="FungiDB:SeMB42_g02133"/>
<dbReference type="PANTHER" id="PTHR11757:SF19">
    <property type="entry name" value="PROLYL ENDOPEPTIDASE-LIKE"/>
    <property type="match status" value="1"/>
</dbReference>
<keyword evidence="4" id="KW-0720">Serine protease</keyword>
<name>A0A507DGL8_9FUNG</name>
<feature type="compositionally biased region" description="Basic and acidic residues" evidence="8">
    <location>
        <begin position="1051"/>
        <end position="1073"/>
    </location>
</feature>
<dbReference type="PRINTS" id="PR00862">
    <property type="entry name" value="PROLIGOPTASE"/>
</dbReference>
<proteinExistence type="inferred from homology"/>
<evidence type="ECO:0000313" key="12">
    <source>
        <dbReference type="Proteomes" id="UP000317494"/>
    </source>
</evidence>
<dbReference type="Gene3D" id="2.130.10.120">
    <property type="entry name" value="Prolyl oligopeptidase, N-terminal domain"/>
    <property type="match status" value="1"/>
</dbReference>
<dbReference type="InterPro" id="IPR023302">
    <property type="entry name" value="Pept_S9A_N"/>
</dbReference>
<dbReference type="Proteomes" id="UP000317494">
    <property type="component" value="Unassembled WGS sequence"/>
</dbReference>
<comment type="function">
    <text evidence="7">Serine peptidase whose precise substrate specificity remains unclear. Does not cleave peptides after a arginine or lysine residue. Regulates trans-Golgi network morphology and sorting by regulating the membrane binding of the AP-1 complex. May play a role in the regulation of synaptic vesicle exocytosis.</text>
</comment>
<feature type="region of interest" description="Disordered" evidence="8">
    <location>
        <begin position="1051"/>
        <end position="1107"/>
    </location>
</feature>
<feature type="compositionally biased region" description="Low complexity" evidence="8">
    <location>
        <begin position="44"/>
        <end position="56"/>
    </location>
</feature>
<dbReference type="GO" id="GO:0004252">
    <property type="term" value="F:serine-type endopeptidase activity"/>
    <property type="evidence" value="ECO:0007669"/>
    <property type="project" value="InterPro"/>
</dbReference>
<reference evidence="11 12" key="1">
    <citation type="journal article" date="2019" name="Sci. Rep.">
        <title>Comparative genomics of chytrid fungi reveal insights into the obligate biotrophic and pathogenic lifestyle of Synchytrium endobioticum.</title>
        <authorList>
            <person name="van de Vossenberg B.T.L.H."/>
            <person name="Warris S."/>
            <person name="Nguyen H.D.T."/>
            <person name="van Gent-Pelzer M.P.E."/>
            <person name="Joly D.L."/>
            <person name="van de Geest H.C."/>
            <person name="Bonants P.J.M."/>
            <person name="Smith D.S."/>
            <person name="Levesque C.A."/>
            <person name="van der Lee T.A.J."/>
        </authorList>
    </citation>
    <scope>NUCLEOTIDE SEQUENCE [LARGE SCALE GENOMIC DNA]</scope>
    <source>
        <strain evidence="11 12">MB42</strain>
    </source>
</reference>
<keyword evidence="3" id="KW-0378">Hydrolase</keyword>
<feature type="compositionally biased region" description="Basic and acidic residues" evidence="8">
    <location>
        <begin position="1096"/>
        <end position="1107"/>
    </location>
</feature>
<feature type="domain" description="Peptidase S9A N-terminal" evidence="10">
    <location>
        <begin position="214"/>
        <end position="629"/>
    </location>
</feature>
<evidence type="ECO:0000256" key="8">
    <source>
        <dbReference type="SAM" id="MobiDB-lite"/>
    </source>
</evidence>
<evidence type="ECO:0000256" key="6">
    <source>
        <dbReference type="ARBA" id="ARBA00042165"/>
    </source>
</evidence>
<dbReference type="InterPro" id="IPR029058">
    <property type="entry name" value="AB_hydrolase_fold"/>
</dbReference>
<keyword evidence="12" id="KW-1185">Reference proteome</keyword>
<protein>
    <recommendedName>
        <fullName evidence="5">Prolyl endopeptidase-like</fullName>
    </recommendedName>
    <alternativeName>
        <fullName evidence="6">Prolylendopeptidase-like</fullName>
    </alternativeName>
</protein>